<organism evidence="2 3">
    <name type="scientific">Septoria linicola</name>
    <dbReference type="NCBI Taxonomy" id="215465"/>
    <lineage>
        <taxon>Eukaryota</taxon>
        <taxon>Fungi</taxon>
        <taxon>Dikarya</taxon>
        <taxon>Ascomycota</taxon>
        <taxon>Pezizomycotina</taxon>
        <taxon>Dothideomycetes</taxon>
        <taxon>Dothideomycetidae</taxon>
        <taxon>Mycosphaerellales</taxon>
        <taxon>Mycosphaerellaceae</taxon>
        <taxon>Septoria</taxon>
    </lineage>
</organism>
<reference evidence="2" key="1">
    <citation type="submission" date="2022-06" db="EMBL/GenBank/DDBJ databases">
        <title>Complete genome sequences of two strains of the flax pathogen Septoria linicola.</title>
        <authorList>
            <person name="Lapalu N."/>
            <person name="Simon A."/>
            <person name="Demenou B."/>
            <person name="Paumier D."/>
            <person name="Guillot M.-P."/>
            <person name="Gout L."/>
            <person name="Valade R."/>
        </authorList>
    </citation>
    <scope>NUCLEOTIDE SEQUENCE</scope>
    <source>
        <strain evidence="2">SE15195</strain>
    </source>
</reference>
<sequence>MVNEGQVPLVSGFSNDEKWQAIRRDIEAWYQVQVADRGQCDFQRLGDVVLHAQYVLIPSEDSLEKTDLDMVFVWYKKNGKDDTIFLYLLDSDMPDDLNQRLLARGAMLESRAHWMWCNLNDRTGHSSEPSNINVRLMQHQGSTKQDLPVVGDAATQQPRTVWHIAALRSGTVLGSCVLNTTVDSDSGRYTIVGGLFNMKTEAEFRRQGVGLALARFACDLAIDLGLRHLYLNASRAGESVYRKVGFESMYPSWTWKLPGQRSIS</sequence>
<dbReference type="CDD" id="cd04301">
    <property type="entry name" value="NAT_SF"/>
    <property type="match status" value="1"/>
</dbReference>
<proteinExistence type="predicted"/>
<dbReference type="InterPro" id="IPR016181">
    <property type="entry name" value="Acyl_CoA_acyltransferase"/>
</dbReference>
<protein>
    <submittedName>
        <fullName evidence="2">GNAT domain, acyl-CoA N-acyltransferase</fullName>
    </submittedName>
</protein>
<dbReference type="InterPro" id="IPR000182">
    <property type="entry name" value="GNAT_dom"/>
</dbReference>
<evidence type="ECO:0000313" key="2">
    <source>
        <dbReference type="EMBL" id="USW50860.1"/>
    </source>
</evidence>
<accession>A0A9Q9AQS7</accession>
<feature type="domain" description="N-acetyltransferase" evidence="1">
    <location>
        <begin position="122"/>
        <end position="264"/>
    </location>
</feature>
<dbReference type="OrthoDB" id="410198at2759"/>
<dbReference type="PROSITE" id="PS51186">
    <property type="entry name" value="GNAT"/>
    <property type="match status" value="1"/>
</dbReference>
<dbReference type="SUPFAM" id="SSF55729">
    <property type="entry name" value="Acyl-CoA N-acyltransferases (Nat)"/>
    <property type="match status" value="1"/>
</dbReference>
<name>A0A9Q9AQS7_9PEZI</name>
<dbReference type="Proteomes" id="UP001056384">
    <property type="component" value="Chromosome 3"/>
</dbReference>
<evidence type="ECO:0000259" key="1">
    <source>
        <dbReference type="PROSITE" id="PS51186"/>
    </source>
</evidence>
<dbReference type="EMBL" id="CP099420">
    <property type="protein sequence ID" value="USW50860.1"/>
    <property type="molecule type" value="Genomic_DNA"/>
</dbReference>
<evidence type="ECO:0000313" key="3">
    <source>
        <dbReference type="Proteomes" id="UP001056384"/>
    </source>
</evidence>
<keyword evidence="3" id="KW-1185">Reference proteome</keyword>
<dbReference type="Gene3D" id="3.40.630.30">
    <property type="match status" value="1"/>
</dbReference>
<gene>
    <name evidence="2" type="ORF">Slin15195_G041790</name>
</gene>
<dbReference type="GO" id="GO:0016747">
    <property type="term" value="F:acyltransferase activity, transferring groups other than amino-acyl groups"/>
    <property type="evidence" value="ECO:0007669"/>
    <property type="project" value="InterPro"/>
</dbReference>
<dbReference type="AlphaFoldDB" id="A0A9Q9AQS7"/>
<dbReference type="Pfam" id="PF00583">
    <property type="entry name" value="Acetyltransf_1"/>
    <property type="match status" value="1"/>
</dbReference>